<dbReference type="EMBL" id="GBEZ01014543">
    <property type="protein sequence ID" value="JAC71538.1"/>
    <property type="molecule type" value="Transcribed_RNA"/>
</dbReference>
<proteinExistence type="predicted"/>
<gene>
    <name evidence="1" type="ORF">TSPGSL018_1666</name>
</gene>
<reference evidence="1" key="1">
    <citation type="submission" date="2014-05" db="EMBL/GenBank/DDBJ databases">
        <title>The transcriptome of the halophilic microalga Tetraselmis sp. GSL018 isolated from the Great Salt Lake, Utah.</title>
        <authorList>
            <person name="Jinkerson R.E."/>
            <person name="D'Adamo S."/>
            <person name="Posewitz M.C."/>
        </authorList>
    </citation>
    <scope>NUCLEOTIDE SEQUENCE</scope>
    <source>
        <strain evidence="1">GSL018</strain>
    </source>
</reference>
<sequence length="40" mass="4355">SKWSSSEGSHFILETSNSMCDSCPRDIITSKYKSASLIAS</sequence>
<feature type="non-terminal residue" evidence="1">
    <location>
        <position position="1"/>
    </location>
</feature>
<accession>A0A061RHU7</accession>
<name>A0A061RHU7_9CHLO</name>
<evidence type="ECO:0000313" key="1">
    <source>
        <dbReference type="EMBL" id="JAC71538.1"/>
    </source>
</evidence>
<protein>
    <submittedName>
        <fullName evidence="1">Uncharacterized protein</fullName>
    </submittedName>
</protein>
<dbReference type="AlphaFoldDB" id="A0A061RHU7"/>
<organism evidence="1">
    <name type="scientific">Tetraselmis sp. GSL018</name>
    <dbReference type="NCBI Taxonomy" id="582737"/>
    <lineage>
        <taxon>Eukaryota</taxon>
        <taxon>Viridiplantae</taxon>
        <taxon>Chlorophyta</taxon>
        <taxon>core chlorophytes</taxon>
        <taxon>Chlorodendrophyceae</taxon>
        <taxon>Chlorodendrales</taxon>
        <taxon>Chlorodendraceae</taxon>
        <taxon>Tetraselmis</taxon>
    </lineage>
</organism>